<organism evidence="1 2">
    <name type="scientific">Halorubrum coriense DSM 10284</name>
    <dbReference type="NCBI Taxonomy" id="1227466"/>
    <lineage>
        <taxon>Archaea</taxon>
        <taxon>Methanobacteriati</taxon>
        <taxon>Methanobacteriota</taxon>
        <taxon>Stenosarchaea group</taxon>
        <taxon>Halobacteria</taxon>
        <taxon>Halobacteriales</taxon>
        <taxon>Haloferacaceae</taxon>
        <taxon>Halorubrum</taxon>
    </lineage>
</organism>
<protein>
    <submittedName>
        <fullName evidence="1">Uncharacterized protein</fullName>
    </submittedName>
</protein>
<dbReference type="AlphaFoldDB" id="M0EJ42"/>
<dbReference type="RefSeq" id="WP_006113336.1">
    <property type="nucleotide sequence ID" value="NZ_AOJL01000036.1"/>
</dbReference>
<accession>M0EJ42</accession>
<proteinExistence type="predicted"/>
<evidence type="ECO:0000313" key="1">
    <source>
        <dbReference type="EMBL" id="ELZ47063.1"/>
    </source>
</evidence>
<sequence length="547" mass="58756">MSVLGSSIKEFTPERSWPTLRGYPPRIERGDTLDVPSPLTVSDTGVEVVVRPTYEDVYRLSTLSYYLGARMTTGDAPAIRLDNGYEERLPTEGRPLEERVTELLKTWFFLDTLARMEGYIPSDRHAYEAVGSSLPFYPPNLADRTMSERLMEYFEVDHETVSPHLPAWPTEAVLRPAPAAAELLPHLAHFLAPIRVRGNSILSAPHERLALATAVPTHGQPSAAHSDVDNVPDVTADPIPSWSSAISSVAYDNDLHRTPPDHGDLNVVFLIRSADRAQGVRNVLTSPSVPDGIGIFSVLEAPEAETVRDVWSGSSADLVYSDLPIEDGHLVAADGPVTLPSTGRPGRPSEQNGPAVSIFEGSRDVDIGFDALSRGGVAAAFLDRPFALDQIRTAITLLASVGAPLNTTLSVASGAEPPSVRFAGNASMSVVPPTTPVIELVFVESKSVSSHELTLGTPITPASWVGGEYNVSPDFLDKRARLIGYGISATHEVTSEEVAGVAEEPETVLFLNGELVPPGGDLTAEDVEISARSVDSNAEPPNFRHCE</sequence>
<evidence type="ECO:0000313" key="2">
    <source>
        <dbReference type="Proteomes" id="UP000011509"/>
    </source>
</evidence>
<dbReference type="EMBL" id="AOJL01000036">
    <property type="protein sequence ID" value="ELZ47063.1"/>
    <property type="molecule type" value="Genomic_DNA"/>
</dbReference>
<dbReference type="Proteomes" id="UP000011509">
    <property type="component" value="Unassembled WGS sequence"/>
</dbReference>
<comment type="caution">
    <text evidence="1">The sequence shown here is derived from an EMBL/GenBank/DDBJ whole genome shotgun (WGS) entry which is preliminary data.</text>
</comment>
<dbReference type="STRING" id="1227466.C464_09037"/>
<name>M0EJ42_9EURY</name>
<dbReference type="PATRIC" id="fig|1227466.3.peg.1813"/>
<reference evidence="1 2" key="1">
    <citation type="journal article" date="2014" name="PLoS Genet.">
        <title>Phylogenetically driven sequencing of extremely halophilic archaea reveals strategies for static and dynamic osmo-response.</title>
        <authorList>
            <person name="Becker E.A."/>
            <person name="Seitzer P.M."/>
            <person name="Tritt A."/>
            <person name="Larsen D."/>
            <person name="Krusor M."/>
            <person name="Yao A.I."/>
            <person name="Wu D."/>
            <person name="Madern D."/>
            <person name="Eisen J.A."/>
            <person name="Darling A.E."/>
            <person name="Facciotti M.T."/>
        </authorList>
    </citation>
    <scope>NUCLEOTIDE SEQUENCE [LARGE SCALE GENOMIC DNA]</scope>
    <source>
        <strain evidence="1 2">DSM 10284</strain>
    </source>
</reference>
<gene>
    <name evidence="1" type="ORF">C464_09037</name>
</gene>
<keyword evidence="2" id="KW-1185">Reference proteome</keyword>